<dbReference type="GO" id="GO:0006633">
    <property type="term" value="P:fatty acid biosynthetic process"/>
    <property type="evidence" value="ECO:0007669"/>
    <property type="project" value="UniProtKB-UniRule"/>
</dbReference>
<sequence length="358" mass="37706">MSSTVRIALDVMGGDHGPDVVLPGAEIALTRHPDITYLLFGDAKRINEILARHPRLAATSRVVHTDVVVQMDDKPSQALRRGRRVSSMWKAIDAVHVGEADCAVSAGNTGALMAMAKVNLKTMAGISRPAIACLWPTAKGESVVLDVGASIGATAQHLVDMAVMGAAMARIVFDIERPTVGLLNIGVEEIKGVEEVKEAAAALREAEHAGLAYKGFVEGDDIGRGTVDVVVTEGFSGNIALKTAEGTAKQVADYLRGAINRSWMAKLGYLLARGAFHALREKLDPRKSNGGVFLGLNGVVIKSHGGTDAEGFASAVDIGYDMVRYRLLSRIEAGMNDRPQVGASAAADAVSDELQVSS</sequence>
<dbReference type="STRING" id="639283.Snov_1664"/>
<keyword evidence="5 10" id="KW-0443">Lipid metabolism</keyword>
<organism evidence="11 12">
    <name type="scientific">Ancylobacter novellus (strain ATCC 8093 / DSM 506 / JCM 20403 / CCM 1077 / IAM 12100 / NBRC 12443 / NCIMB 10456)</name>
    <name type="common">Starkeya novella</name>
    <dbReference type="NCBI Taxonomy" id="639283"/>
    <lineage>
        <taxon>Bacteria</taxon>
        <taxon>Pseudomonadati</taxon>
        <taxon>Pseudomonadota</taxon>
        <taxon>Alphaproteobacteria</taxon>
        <taxon>Hyphomicrobiales</taxon>
        <taxon>Xanthobacteraceae</taxon>
        <taxon>Ancylobacter</taxon>
    </lineage>
</organism>
<dbReference type="OrthoDB" id="9806408at2"/>
<dbReference type="EMBL" id="CP002026">
    <property type="protein sequence ID" value="ADH88969.1"/>
    <property type="molecule type" value="Genomic_DNA"/>
</dbReference>
<evidence type="ECO:0000256" key="1">
    <source>
        <dbReference type="ARBA" id="ARBA00001232"/>
    </source>
</evidence>
<dbReference type="UniPathway" id="UPA00085"/>
<dbReference type="SUPFAM" id="SSF53659">
    <property type="entry name" value="Isocitrate/Isopropylmalate dehydrogenase-like"/>
    <property type="match status" value="1"/>
</dbReference>
<evidence type="ECO:0000256" key="8">
    <source>
        <dbReference type="ARBA" id="ARBA00024069"/>
    </source>
</evidence>
<dbReference type="GO" id="GO:0043811">
    <property type="term" value="F:phosphate:acyl-[acyl carrier protein] acyltransferase activity"/>
    <property type="evidence" value="ECO:0007669"/>
    <property type="project" value="UniProtKB-UniRule"/>
</dbReference>
<dbReference type="InterPro" id="IPR003664">
    <property type="entry name" value="FA_synthesis"/>
</dbReference>
<dbReference type="PIRSF" id="PIRSF002465">
    <property type="entry name" value="Phsphlp_syn_PlsX"/>
    <property type="match status" value="1"/>
</dbReference>
<keyword evidence="3 10" id="KW-0444">Lipid biosynthesis</keyword>
<dbReference type="PANTHER" id="PTHR30100">
    <property type="entry name" value="FATTY ACID/PHOSPHOLIPID SYNTHESIS PROTEIN PLSX"/>
    <property type="match status" value="1"/>
</dbReference>
<keyword evidence="7 10" id="KW-1208">Phospholipid metabolism</keyword>
<dbReference type="PANTHER" id="PTHR30100:SF1">
    <property type="entry name" value="PHOSPHATE ACYLTRANSFERASE"/>
    <property type="match status" value="1"/>
</dbReference>
<dbReference type="EC" id="2.3.1.274" evidence="8 10"/>
<evidence type="ECO:0000313" key="12">
    <source>
        <dbReference type="Proteomes" id="UP000006633"/>
    </source>
</evidence>
<keyword evidence="12" id="KW-1185">Reference proteome</keyword>
<dbReference type="HAMAP" id="MF_00019">
    <property type="entry name" value="PlsX"/>
    <property type="match status" value="1"/>
</dbReference>
<evidence type="ECO:0000256" key="3">
    <source>
        <dbReference type="ARBA" id="ARBA00022516"/>
    </source>
</evidence>
<dbReference type="KEGG" id="sno:Snov_1664"/>
<keyword evidence="6 10" id="KW-0594">Phospholipid biosynthesis</keyword>
<evidence type="ECO:0000313" key="11">
    <source>
        <dbReference type="EMBL" id="ADH88969.1"/>
    </source>
</evidence>
<reference evidence="11 12" key="1">
    <citation type="journal article" date="2012" name="Stand. Genomic Sci.">
        <title>Complete genome sequence of the facultatively chemolithoautotrophic and methylotrophic alpha Proteobacterium Starkeya novella type strain (ATCC 8093(T)).</title>
        <authorList>
            <person name="Kappler U."/>
            <person name="Davenport K."/>
            <person name="Beatson S."/>
            <person name="Lucas S."/>
            <person name="Lapidus A."/>
            <person name="Copeland A."/>
            <person name="Berry K.W."/>
            <person name="Glavina Del Rio T."/>
            <person name="Hammon N."/>
            <person name="Dalin E."/>
            <person name="Tice H."/>
            <person name="Pitluck S."/>
            <person name="Richardson P."/>
            <person name="Bruce D."/>
            <person name="Goodwin L.A."/>
            <person name="Han C."/>
            <person name="Tapia R."/>
            <person name="Detter J.C."/>
            <person name="Chang Y.J."/>
            <person name="Jeffries C.D."/>
            <person name="Land M."/>
            <person name="Hauser L."/>
            <person name="Kyrpides N.C."/>
            <person name="Goker M."/>
            <person name="Ivanova N."/>
            <person name="Klenk H.P."/>
            <person name="Woyke T."/>
        </authorList>
    </citation>
    <scope>NUCLEOTIDE SEQUENCE [LARGE SCALE GENOMIC DNA]</scope>
    <source>
        <strain evidence="12">ATCC 8093 / DSM 506 / JCM 20403 / CCM 1077 / IAM 12100 / NBRC 12443 / NCIMB 10456</strain>
    </source>
</reference>
<dbReference type="GO" id="GO:0005737">
    <property type="term" value="C:cytoplasm"/>
    <property type="evidence" value="ECO:0007669"/>
    <property type="project" value="UniProtKB-SubCell"/>
</dbReference>
<dbReference type="GO" id="GO:0008654">
    <property type="term" value="P:phospholipid biosynthetic process"/>
    <property type="evidence" value="ECO:0007669"/>
    <property type="project" value="UniProtKB-KW"/>
</dbReference>
<comment type="catalytic activity">
    <reaction evidence="1 10">
        <text>a fatty acyl-[ACP] + phosphate = an acyl phosphate + holo-[ACP]</text>
        <dbReference type="Rhea" id="RHEA:42292"/>
        <dbReference type="Rhea" id="RHEA-COMP:9685"/>
        <dbReference type="Rhea" id="RHEA-COMP:14125"/>
        <dbReference type="ChEBI" id="CHEBI:43474"/>
        <dbReference type="ChEBI" id="CHEBI:59918"/>
        <dbReference type="ChEBI" id="CHEBI:64479"/>
        <dbReference type="ChEBI" id="CHEBI:138651"/>
        <dbReference type="EC" id="2.3.1.274"/>
    </reaction>
</comment>
<name>D7AAG6_ANCN5</name>
<dbReference type="InterPro" id="IPR012281">
    <property type="entry name" value="Phospholipid_synth_PlsX-like"/>
</dbReference>
<comment type="pathway">
    <text evidence="10">Lipid metabolism; phospholipid metabolism.</text>
</comment>
<dbReference type="Gene3D" id="3.40.718.10">
    <property type="entry name" value="Isopropylmalate Dehydrogenase"/>
    <property type="match status" value="1"/>
</dbReference>
<evidence type="ECO:0000256" key="6">
    <source>
        <dbReference type="ARBA" id="ARBA00023209"/>
    </source>
</evidence>
<evidence type="ECO:0000256" key="2">
    <source>
        <dbReference type="ARBA" id="ARBA00022490"/>
    </source>
</evidence>
<dbReference type="AlphaFoldDB" id="D7AAG6"/>
<dbReference type="NCBIfam" id="TIGR00182">
    <property type="entry name" value="plsX"/>
    <property type="match status" value="1"/>
</dbReference>
<evidence type="ECO:0000256" key="10">
    <source>
        <dbReference type="HAMAP-Rule" id="MF_00019"/>
    </source>
</evidence>
<keyword evidence="2 10" id="KW-0963">Cytoplasm</keyword>
<protein>
    <recommendedName>
        <fullName evidence="8 10">Phosphate acyltransferase</fullName>
        <ecNumber evidence="8 10">2.3.1.274</ecNumber>
    </recommendedName>
    <alternativeName>
        <fullName evidence="10">Acyl-ACP phosphotransacylase</fullName>
    </alternativeName>
    <alternativeName>
        <fullName evidence="10">Acyl-[acyl-carrier-protein]--phosphate acyltransferase</fullName>
    </alternativeName>
    <alternativeName>
        <fullName evidence="10">Phosphate-acyl-ACP acyltransferase</fullName>
    </alternativeName>
</protein>
<evidence type="ECO:0000256" key="5">
    <source>
        <dbReference type="ARBA" id="ARBA00023098"/>
    </source>
</evidence>
<evidence type="ECO:0000256" key="7">
    <source>
        <dbReference type="ARBA" id="ARBA00023264"/>
    </source>
</evidence>
<dbReference type="HOGENOM" id="CLU_039379_1_0_5"/>
<comment type="subunit">
    <text evidence="9 10">Homodimer. Probably interacts with PlsY.</text>
</comment>
<accession>D7AAG6</accession>
<gene>
    <name evidence="10" type="primary">plsX</name>
    <name evidence="11" type="ordered locus">Snov_1664</name>
</gene>
<keyword evidence="4 10" id="KW-0808">Transferase</keyword>
<comment type="similarity">
    <text evidence="10">Belongs to the PlsX family.</text>
</comment>
<dbReference type="RefSeq" id="WP_013166473.1">
    <property type="nucleotide sequence ID" value="NC_014217.1"/>
</dbReference>
<comment type="function">
    <text evidence="10">Catalyzes the reversible formation of acyl-phosphate (acyl-PO(4)) from acyl-[acyl-carrier-protein] (acyl-ACP). This enzyme utilizes acyl-ACP as fatty acyl donor, but not acyl-CoA.</text>
</comment>
<proteinExistence type="inferred from homology"/>
<evidence type="ECO:0000256" key="4">
    <source>
        <dbReference type="ARBA" id="ARBA00022679"/>
    </source>
</evidence>
<comment type="subcellular location">
    <subcellularLocation>
        <location evidence="10">Cytoplasm</location>
    </subcellularLocation>
    <text evidence="10">Associated with the membrane possibly through PlsY.</text>
</comment>
<dbReference type="Proteomes" id="UP000006633">
    <property type="component" value="Chromosome"/>
</dbReference>
<evidence type="ECO:0000256" key="9">
    <source>
        <dbReference type="ARBA" id="ARBA00046608"/>
    </source>
</evidence>
<dbReference type="Pfam" id="PF02504">
    <property type="entry name" value="FA_synthesis"/>
    <property type="match status" value="1"/>
</dbReference>
<dbReference type="eggNOG" id="COG0416">
    <property type="taxonomic scope" value="Bacteria"/>
</dbReference>